<dbReference type="PANTHER" id="PTHR43713:SF3">
    <property type="entry name" value="GLUTAMATE-1-SEMIALDEHYDE 2,1-AMINOMUTASE 1, CHLOROPLASTIC-RELATED"/>
    <property type="match status" value="1"/>
</dbReference>
<keyword evidence="5" id="KW-1185">Reference proteome</keyword>
<evidence type="ECO:0000256" key="2">
    <source>
        <dbReference type="ARBA" id="ARBA00022898"/>
    </source>
</evidence>
<dbReference type="Gene3D" id="3.40.640.10">
    <property type="entry name" value="Type I PLP-dependent aspartate aminotransferase-like (Major domain)"/>
    <property type="match status" value="1"/>
</dbReference>
<accession>A0ABP6ZAT1</accession>
<sequence length="446" mass="47752">MTSTPTTQAPTARNELDRALAITSSRTWDADRRMPLVPDRGQGAHFWDSSGQEYIDLTSCTGAAPLGMGHAPVLDAVIDEMRRSGGVLPGVMSSLRTDVAQDLCSIFPCAQRALFFRTGSCATSGAVRLARVHTGRDLILTSGFHGWHDWQLQYKGTPDVVGRDAGVVDFGYDVERLRTLLEDHPGRVAAVFVTPESTCMPLADLFTMQDLARSHGALFALDEVMTGFRFVNGGLHGALGLTPDLITVSKGLCNGMALSAVLGARSVLEAHEKTYLGNTFMREVAPFAGARVSVDIQRNGATQTIIDHVSRLVPGINAVLARHGLAARALSAAGIFHVLFEDDDLGQRFYTELRRRGVHAEFGGAHLVSAALTPEDIDQALLAFDEVAATFAGPSARSISAGAFARFAEDAFRVTPRVAARWWEQLGPRLDTATPDAGAALVGRSA</sequence>
<dbReference type="InterPro" id="IPR015424">
    <property type="entry name" value="PyrdxlP-dep_Trfase"/>
</dbReference>
<dbReference type="PANTHER" id="PTHR43713">
    <property type="entry name" value="GLUTAMATE-1-SEMIALDEHYDE 2,1-AMINOMUTASE"/>
    <property type="match status" value="1"/>
</dbReference>
<dbReference type="Gene3D" id="3.90.1150.10">
    <property type="entry name" value="Aspartate Aminotransferase, domain 1"/>
    <property type="match status" value="1"/>
</dbReference>
<comment type="similarity">
    <text evidence="3">Belongs to the class-III pyridoxal-phosphate-dependent aminotransferase family.</text>
</comment>
<dbReference type="RefSeq" id="WP_231485225.1">
    <property type="nucleotide sequence ID" value="NZ_BAAAZO010000002.1"/>
</dbReference>
<dbReference type="InterPro" id="IPR015421">
    <property type="entry name" value="PyrdxlP-dep_Trfase_major"/>
</dbReference>
<dbReference type="Pfam" id="PF00202">
    <property type="entry name" value="Aminotran_3"/>
    <property type="match status" value="2"/>
</dbReference>
<dbReference type="EMBL" id="BAAAZO010000002">
    <property type="protein sequence ID" value="GAA3601688.1"/>
    <property type="molecule type" value="Genomic_DNA"/>
</dbReference>
<proteinExistence type="inferred from homology"/>
<protein>
    <recommendedName>
        <fullName evidence="6">Aminotransferase</fullName>
    </recommendedName>
</protein>
<evidence type="ECO:0000313" key="4">
    <source>
        <dbReference type="EMBL" id="GAA3601688.1"/>
    </source>
</evidence>
<comment type="caution">
    <text evidence="4">The sequence shown here is derived from an EMBL/GenBank/DDBJ whole genome shotgun (WGS) entry which is preliminary data.</text>
</comment>
<evidence type="ECO:0000313" key="5">
    <source>
        <dbReference type="Proteomes" id="UP001501074"/>
    </source>
</evidence>
<evidence type="ECO:0008006" key="6">
    <source>
        <dbReference type="Google" id="ProtNLM"/>
    </source>
</evidence>
<dbReference type="SUPFAM" id="SSF53383">
    <property type="entry name" value="PLP-dependent transferases"/>
    <property type="match status" value="1"/>
</dbReference>
<name>A0ABP6ZAT1_9ACTN</name>
<organism evidence="4 5">
    <name type="scientific">Kineosporia mesophila</name>
    <dbReference type="NCBI Taxonomy" id="566012"/>
    <lineage>
        <taxon>Bacteria</taxon>
        <taxon>Bacillati</taxon>
        <taxon>Actinomycetota</taxon>
        <taxon>Actinomycetes</taxon>
        <taxon>Kineosporiales</taxon>
        <taxon>Kineosporiaceae</taxon>
        <taxon>Kineosporia</taxon>
    </lineage>
</organism>
<keyword evidence="2 3" id="KW-0663">Pyridoxal phosphate</keyword>
<evidence type="ECO:0000256" key="3">
    <source>
        <dbReference type="RuleBase" id="RU003560"/>
    </source>
</evidence>
<comment type="cofactor">
    <cofactor evidence="1">
        <name>pyridoxal 5'-phosphate</name>
        <dbReference type="ChEBI" id="CHEBI:597326"/>
    </cofactor>
</comment>
<dbReference type="Proteomes" id="UP001501074">
    <property type="component" value="Unassembled WGS sequence"/>
</dbReference>
<dbReference type="InterPro" id="IPR005814">
    <property type="entry name" value="Aminotrans_3"/>
</dbReference>
<gene>
    <name evidence="4" type="ORF">GCM10022223_16800</name>
</gene>
<reference evidence="5" key="1">
    <citation type="journal article" date="2019" name="Int. J. Syst. Evol. Microbiol.">
        <title>The Global Catalogue of Microorganisms (GCM) 10K type strain sequencing project: providing services to taxonomists for standard genome sequencing and annotation.</title>
        <authorList>
            <consortium name="The Broad Institute Genomics Platform"/>
            <consortium name="The Broad Institute Genome Sequencing Center for Infectious Disease"/>
            <person name="Wu L."/>
            <person name="Ma J."/>
        </authorList>
    </citation>
    <scope>NUCLEOTIDE SEQUENCE [LARGE SCALE GENOMIC DNA]</scope>
    <source>
        <strain evidence="5">JCM 16902</strain>
    </source>
</reference>
<evidence type="ECO:0000256" key="1">
    <source>
        <dbReference type="ARBA" id="ARBA00001933"/>
    </source>
</evidence>
<dbReference type="InterPro" id="IPR015422">
    <property type="entry name" value="PyrdxlP-dep_Trfase_small"/>
</dbReference>